<comment type="caution">
    <text evidence="3">The sequence shown here is derived from an EMBL/GenBank/DDBJ whole genome shotgun (WGS) entry which is preliminary data.</text>
</comment>
<feature type="compositionally biased region" description="Basic and acidic residues" evidence="1">
    <location>
        <begin position="140"/>
        <end position="151"/>
    </location>
</feature>
<feature type="compositionally biased region" description="Basic and acidic residues" evidence="1">
    <location>
        <begin position="161"/>
        <end position="177"/>
    </location>
</feature>
<dbReference type="Gene3D" id="2.60.40.4370">
    <property type="match status" value="1"/>
</dbReference>
<evidence type="ECO:0000259" key="2">
    <source>
        <dbReference type="Pfam" id="PF10419"/>
    </source>
</evidence>
<feature type="region of interest" description="Disordered" evidence="1">
    <location>
        <begin position="1"/>
        <end position="39"/>
    </location>
</feature>
<feature type="compositionally biased region" description="Gly residues" evidence="1">
    <location>
        <begin position="483"/>
        <end position="493"/>
    </location>
</feature>
<dbReference type="RefSeq" id="XP_040773915.1">
    <property type="nucleotide sequence ID" value="XM_040925591.1"/>
</dbReference>
<feature type="compositionally biased region" description="Acidic residues" evidence="1">
    <location>
        <begin position="116"/>
        <end position="139"/>
    </location>
</feature>
<sequence length="513" mass="57189">MVRTAKAPIAWPGTTPETAASFPLAQLSSSSKAGDDQDEWEYEYSNTETERKKADGVHQTYYLTIDMSHSGMFEKVKDSFHAQNRGGYKQWFNPVYADPNKNTKLRPTKTNAMLFGDEENEDEGELAPQDDDEDEEEIEGRDGDVNEDTREGGGGGGSHRVKGEHEGRDAGRDKDDNLIDPTLRNIAQRAPSRAPPGNTQRTPSRAASRAPSVIPHLGRDQPDRPARIKNVGEIQILDLHSDNPIISYKGRIFSGSWAHNIGTELLFGDHDEVVERNLPHLRSLAGGVDLMAACSARILTVPADLRPKNRGDTAAAAAAALAQQNRRPAPDRYKHLRKEAGIEIPIAFDKHGRRKPQARFLENLMAIKRSRGEMDDATTMTRDTTRDWVDRDDDPEEASLQKKRARDRKRQQRLMEERLARPKKKRHGGNRWMRRRVVTFADRGANGSGNGDDRIRGEEVDDREEDESVLSRPTPTTWDELGRGSGEGGGENTGGEVEGHVHGAEEDTVMDSE</sequence>
<dbReference type="InterPro" id="IPR019481">
    <property type="entry name" value="TFIIIC_triple_barrel"/>
</dbReference>
<dbReference type="OrthoDB" id="1877767at2759"/>
<feature type="region of interest" description="Disordered" evidence="1">
    <location>
        <begin position="372"/>
        <end position="513"/>
    </location>
</feature>
<protein>
    <recommendedName>
        <fullName evidence="2">Transcription factor TFIIIC triple barrel domain-containing protein</fullName>
    </recommendedName>
</protein>
<feature type="domain" description="Transcription factor TFIIIC triple barrel" evidence="2">
    <location>
        <begin position="60"/>
        <end position="305"/>
    </location>
</feature>
<dbReference type="Proteomes" id="UP000803844">
    <property type="component" value="Unassembled WGS sequence"/>
</dbReference>
<feature type="compositionally biased region" description="Basic residues" evidence="1">
    <location>
        <begin position="401"/>
        <end position="412"/>
    </location>
</feature>
<proteinExistence type="predicted"/>
<dbReference type="EMBL" id="MU032350">
    <property type="protein sequence ID" value="KAF3762936.1"/>
    <property type="molecule type" value="Genomic_DNA"/>
</dbReference>
<keyword evidence="4" id="KW-1185">Reference proteome</keyword>
<reference evidence="3" key="1">
    <citation type="journal article" date="2020" name="Phytopathology">
        <title>Genome sequence of the chestnut blight fungus Cryphonectria parasitica EP155: A fundamental resource for an archetypical invasive plant pathogen.</title>
        <authorList>
            <person name="Crouch J.A."/>
            <person name="Dawe A."/>
            <person name="Aerts A."/>
            <person name="Barry K."/>
            <person name="Churchill A.C.L."/>
            <person name="Grimwood J."/>
            <person name="Hillman B."/>
            <person name="Milgroom M.G."/>
            <person name="Pangilinan J."/>
            <person name="Smith M."/>
            <person name="Salamov A."/>
            <person name="Schmutz J."/>
            <person name="Yadav J."/>
            <person name="Grigoriev I.V."/>
            <person name="Nuss D."/>
        </authorList>
    </citation>
    <scope>NUCLEOTIDE SEQUENCE</scope>
    <source>
        <strain evidence="3">EP155</strain>
    </source>
</reference>
<accession>A0A9P5CMC1</accession>
<dbReference type="GeneID" id="63842720"/>
<feature type="compositionally biased region" description="Acidic residues" evidence="1">
    <location>
        <begin position="459"/>
        <end position="468"/>
    </location>
</feature>
<feature type="region of interest" description="Disordered" evidence="1">
    <location>
        <begin position="113"/>
        <end position="225"/>
    </location>
</feature>
<evidence type="ECO:0000313" key="3">
    <source>
        <dbReference type="EMBL" id="KAF3762936.1"/>
    </source>
</evidence>
<dbReference type="AlphaFoldDB" id="A0A9P5CMC1"/>
<gene>
    <name evidence="3" type="ORF">M406DRAFT_72906</name>
</gene>
<feature type="compositionally biased region" description="Basic residues" evidence="1">
    <location>
        <begin position="421"/>
        <end position="437"/>
    </location>
</feature>
<dbReference type="Pfam" id="PF10419">
    <property type="entry name" value="TFIIIC_sub6"/>
    <property type="match status" value="1"/>
</dbReference>
<name>A0A9P5CMC1_CRYP1</name>
<organism evidence="3 4">
    <name type="scientific">Cryphonectria parasitica (strain ATCC 38755 / EP155)</name>
    <dbReference type="NCBI Taxonomy" id="660469"/>
    <lineage>
        <taxon>Eukaryota</taxon>
        <taxon>Fungi</taxon>
        <taxon>Dikarya</taxon>
        <taxon>Ascomycota</taxon>
        <taxon>Pezizomycotina</taxon>
        <taxon>Sordariomycetes</taxon>
        <taxon>Sordariomycetidae</taxon>
        <taxon>Diaporthales</taxon>
        <taxon>Cryphonectriaceae</taxon>
        <taxon>Cryphonectria-Endothia species complex</taxon>
        <taxon>Cryphonectria</taxon>
    </lineage>
</organism>
<evidence type="ECO:0000313" key="4">
    <source>
        <dbReference type="Proteomes" id="UP000803844"/>
    </source>
</evidence>
<evidence type="ECO:0000256" key="1">
    <source>
        <dbReference type="SAM" id="MobiDB-lite"/>
    </source>
</evidence>